<evidence type="ECO:0000313" key="3">
    <source>
        <dbReference type="Proteomes" id="UP000324222"/>
    </source>
</evidence>
<sequence length="68" mass="7433">MTSLSYHDPWAARGLSLPVGGQRTRVESIWPAFHLMYSRRMSSKAGEQRGSQSAVALSDAPTTGPAWE</sequence>
<keyword evidence="3" id="KW-1185">Reference proteome</keyword>
<feature type="region of interest" description="Disordered" evidence="1">
    <location>
        <begin position="44"/>
        <end position="68"/>
    </location>
</feature>
<evidence type="ECO:0000256" key="1">
    <source>
        <dbReference type="SAM" id="MobiDB-lite"/>
    </source>
</evidence>
<dbReference type="Proteomes" id="UP000324222">
    <property type="component" value="Unassembled WGS sequence"/>
</dbReference>
<proteinExistence type="predicted"/>
<reference evidence="2 3" key="1">
    <citation type="submission" date="2019-05" db="EMBL/GenBank/DDBJ databases">
        <title>Another draft genome of Portunus trituberculatus and its Hox gene families provides insights of decapod evolution.</title>
        <authorList>
            <person name="Jeong J.-H."/>
            <person name="Song I."/>
            <person name="Kim S."/>
            <person name="Choi T."/>
            <person name="Kim D."/>
            <person name="Ryu S."/>
            <person name="Kim W."/>
        </authorList>
    </citation>
    <scope>NUCLEOTIDE SEQUENCE [LARGE SCALE GENOMIC DNA]</scope>
    <source>
        <tissue evidence="2">Muscle</tissue>
    </source>
</reference>
<dbReference type="AlphaFoldDB" id="A0A5B7JCY0"/>
<evidence type="ECO:0000313" key="2">
    <source>
        <dbReference type="EMBL" id="MPC91227.1"/>
    </source>
</evidence>
<name>A0A5B7JCY0_PORTR</name>
<gene>
    <name evidence="2" type="ORF">E2C01_086251</name>
</gene>
<comment type="caution">
    <text evidence="2">The sequence shown here is derived from an EMBL/GenBank/DDBJ whole genome shotgun (WGS) entry which is preliminary data.</text>
</comment>
<dbReference type="EMBL" id="VSRR010087036">
    <property type="protein sequence ID" value="MPC91227.1"/>
    <property type="molecule type" value="Genomic_DNA"/>
</dbReference>
<accession>A0A5B7JCY0</accession>
<organism evidence="2 3">
    <name type="scientific">Portunus trituberculatus</name>
    <name type="common">Swimming crab</name>
    <name type="synonym">Neptunus trituberculatus</name>
    <dbReference type="NCBI Taxonomy" id="210409"/>
    <lineage>
        <taxon>Eukaryota</taxon>
        <taxon>Metazoa</taxon>
        <taxon>Ecdysozoa</taxon>
        <taxon>Arthropoda</taxon>
        <taxon>Crustacea</taxon>
        <taxon>Multicrustacea</taxon>
        <taxon>Malacostraca</taxon>
        <taxon>Eumalacostraca</taxon>
        <taxon>Eucarida</taxon>
        <taxon>Decapoda</taxon>
        <taxon>Pleocyemata</taxon>
        <taxon>Brachyura</taxon>
        <taxon>Eubrachyura</taxon>
        <taxon>Portunoidea</taxon>
        <taxon>Portunidae</taxon>
        <taxon>Portuninae</taxon>
        <taxon>Portunus</taxon>
    </lineage>
</organism>
<protein>
    <submittedName>
        <fullName evidence="2">Uncharacterized protein</fullName>
    </submittedName>
</protein>